<feature type="domain" description="AB hydrolase-1" evidence="2">
    <location>
        <begin position="83"/>
        <end position="215"/>
    </location>
</feature>
<feature type="chain" id="PRO_5047228922" evidence="1">
    <location>
        <begin position="42"/>
        <end position="323"/>
    </location>
</feature>
<dbReference type="EMBL" id="JBJVNI010000001">
    <property type="protein sequence ID" value="MFM9607412.1"/>
    <property type="molecule type" value="Genomic_DNA"/>
</dbReference>
<dbReference type="PANTHER" id="PTHR43433">
    <property type="entry name" value="HYDROLASE, ALPHA/BETA FOLD FAMILY PROTEIN"/>
    <property type="match status" value="1"/>
</dbReference>
<dbReference type="RefSeq" id="WP_409120168.1">
    <property type="nucleotide sequence ID" value="NZ_JBJVNI010000001.1"/>
</dbReference>
<dbReference type="Proteomes" id="UP001631957">
    <property type="component" value="Unassembled WGS sequence"/>
</dbReference>
<dbReference type="PRINTS" id="PR00111">
    <property type="entry name" value="ABHYDROLASE"/>
</dbReference>
<dbReference type="Gene3D" id="3.40.50.1820">
    <property type="entry name" value="alpha/beta hydrolase"/>
    <property type="match status" value="1"/>
</dbReference>
<reference evidence="3 4" key="1">
    <citation type="submission" date="2024-12" db="EMBL/GenBank/DDBJ databases">
        <title>Forecasting of Potato common scab and diversities of Pathogenic streptomyces spp. in china.</title>
        <authorList>
            <person name="Handique U."/>
            <person name="Wu J."/>
        </authorList>
    </citation>
    <scope>NUCLEOTIDE SEQUENCE [LARGE SCALE GENOMIC DNA]</scope>
    <source>
        <strain evidence="3 4">ZRIMU1530</strain>
    </source>
</reference>
<gene>
    <name evidence="3" type="ORF">ACKI18_01670</name>
</gene>
<keyword evidence="4" id="KW-1185">Reference proteome</keyword>
<dbReference type="PROSITE" id="PS51318">
    <property type="entry name" value="TAT"/>
    <property type="match status" value="1"/>
</dbReference>
<dbReference type="InterPro" id="IPR006311">
    <property type="entry name" value="TAT_signal"/>
</dbReference>
<dbReference type="InterPro" id="IPR050471">
    <property type="entry name" value="AB_hydrolase"/>
</dbReference>
<dbReference type="Pfam" id="PF00561">
    <property type="entry name" value="Abhydrolase_1"/>
    <property type="match status" value="1"/>
</dbReference>
<dbReference type="InterPro" id="IPR000073">
    <property type="entry name" value="AB_hydrolase_1"/>
</dbReference>
<protein>
    <submittedName>
        <fullName evidence="3">Alpha/beta fold hydrolase</fullName>
    </submittedName>
</protein>
<organism evidence="3 4">
    <name type="scientific">Streptomyces niveiscabiei</name>
    <dbReference type="NCBI Taxonomy" id="164115"/>
    <lineage>
        <taxon>Bacteria</taxon>
        <taxon>Bacillati</taxon>
        <taxon>Actinomycetota</taxon>
        <taxon>Actinomycetes</taxon>
        <taxon>Kitasatosporales</taxon>
        <taxon>Streptomycetaceae</taxon>
        <taxon>Streptomyces</taxon>
    </lineage>
</organism>
<dbReference type="InterPro" id="IPR029058">
    <property type="entry name" value="AB_hydrolase_fold"/>
</dbReference>
<evidence type="ECO:0000256" key="1">
    <source>
        <dbReference type="SAM" id="SignalP"/>
    </source>
</evidence>
<accession>A0ABW9HKM2</accession>
<dbReference type="SUPFAM" id="SSF53474">
    <property type="entry name" value="alpha/beta-Hydrolases"/>
    <property type="match status" value="1"/>
</dbReference>
<keyword evidence="1" id="KW-0732">Signal</keyword>
<dbReference type="GO" id="GO:0016787">
    <property type="term" value="F:hydrolase activity"/>
    <property type="evidence" value="ECO:0007669"/>
    <property type="project" value="UniProtKB-KW"/>
</dbReference>
<keyword evidence="3" id="KW-0378">Hydrolase</keyword>
<dbReference type="PANTHER" id="PTHR43433:SF5">
    <property type="entry name" value="AB HYDROLASE-1 DOMAIN-CONTAINING PROTEIN"/>
    <property type="match status" value="1"/>
</dbReference>
<sequence length="323" mass="34159">MSGSGLSKGAPRRAFLKRATVATAMAAPVGAMALGAPPAAAAGRFADPLVPEPVPQQAPSSDGFVEVPGGRLYVRDTGGTGTPVVFDHAGTGSALAWPYQQPALARAGYRVITYSRRGYYRSSDPASDQQPSSADLLAVADQLGLKRFHLVGAAFGGFVATDFALSYPGRLLSLVSVNSQMGVREPGFTDILTRLLPQAFSGLPDSFREVGAPYRAVNPQGVQAWEEIARQSRPGAGPWPTLRHRITFDLLETIGVRTLLTAGAADLFMPPPLVRMVAGHLPNASVLTFAEAGHSLPWERPSAFNQKLIQFLAGARFPEGSHC</sequence>
<proteinExistence type="predicted"/>
<evidence type="ECO:0000313" key="3">
    <source>
        <dbReference type="EMBL" id="MFM9607412.1"/>
    </source>
</evidence>
<evidence type="ECO:0000259" key="2">
    <source>
        <dbReference type="Pfam" id="PF00561"/>
    </source>
</evidence>
<comment type="caution">
    <text evidence="3">The sequence shown here is derived from an EMBL/GenBank/DDBJ whole genome shotgun (WGS) entry which is preliminary data.</text>
</comment>
<feature type="signal peptide" evidence="1">
    <location>
        <begin position="1"/>
        <end position="41"/>
    </location>
</feature>
<evidence type="ECO:0000313" key="4">
    <source>
        <dbReference type="Proteomes" id="UP001631957"/>
    </source>
</evidence>
<name>A0ABW9HKM2_9ACTN</name>